<dbReference type="EMBL" id="JBHRXV010000015">
    <property type="protein sequence ID" value="MFC3714422.1"/>
    <property type="molecule type" value="Genomic_DNA"/>
</dbReference>
<proteinExistence type="predicted"/>
<dbReference type="InterPro" id="IPR002925">
    <property type="entry name" value="Dienelactn_hydro"/>
</dbReference>
<name>A0ABV7XGK3_9SPHN</name>
<dbReference type="Gene3D" id="3.40.50.1820">
    <property type="entry name" value="alpha/beta hydrolase"/>
    <property type="match status" value="1"/>
</dbReference>
<dbReference type="EC" id="3.1.-.-" evidence="2"/>
<evidence type="ECO:0000259" key="1">
    <source>
        <dbReference type="Pfam" id="PF01738"/>
    </source>
</evidence>
<sequence length="230" mass="24847">MGERIEVKALDGSGSFGGYLAPPAGGSGPGIVVVQEIFGVNAGIRQMCDEWASKGYFAFAPDLFWRIEPGIELSDHVEAELQRAFQLFGQFDVDKGILDIEASIRAVRERSAGKVGVVGYCLGGLLAYLTATRTDSDATVSYYGVGIHDRLNESHAIAKPLLLHIAKQDKFVDPAAQAKIHEGLAGNSHVTLYDYDADHAFARVDGTDRVESCAQEANARTEAFFAEHLK</sequence>
<dbReference type="PANTHER" id="PTHR46623">
    <property type="entry name" value="CARBOXYMETHYLENEBUTENOLIDASE-RELATED"/>
    <property type="match status" value="1"/>
</dbReference>
<dbReference type="Proteomes" id="UP001595615">
    <property type="component" value="Unassembled WGS sequence"/>
</dbReference>
<dbReference type="InterPro" id="IPR051049">
    <property type="entry name" value="Dienelactone_hydrolase-like"/>
</dbReference>
<dbReference type="PANTHER" id="PTHR46623:SF6">
    <property type="entry name" value="ALPHA_BETA-HYDROLASES SUPERFAMILY PROTEIN"/>
    <property type="match status" value="1"/>
</dbReference>
<dbReference type="Pfam" id="PF01738">
    <property type="entry name" value="DLH"/>
    <property type="match status" value="1"/>
</dbReference>
<reference evidence="3" key="1">
    <citation type="journal article" date="2019" name="Int. J. Syst. Evol. Microbiol.">
        <title>The Global Catalogue of Microorganisms (GCM) 10K type strain sequencing project: providing services to taxonomists for standard genome sequencing and annotation.</title>
        <authorList>
            <consortium name="The Broad Institute Genomics Platform"/>
            <consortium name="The Broad Institute Genome Sequencing Center for Infectious Disease"/>
            <person name="Wu L."/>
            <person name="Ma J."/>
        </authorList>
    </citation>
    <scope>NUCLEOTIDE SEQUENCE [LARGE SCALE GENOMIC DNA]</scope>
    <source>
        <strain evidence="3">KCTC 42644</strain>
    </source>
</reference>
<accession>A0ABV7XGK3</accession>
<organism evidence="2 3">
    <name type="scientific">Sphingoaurantiacus capsulatus</name>
    <dbReference type="NCBI Taxonomy" id="1771310"/>
    <lineage>
        <taxon>Bacteria</taxon>
        <taxon>Pseudomonadati</taxon>
        <taxon>Pseudomonadota</taxon>
        <taxon>Alphaproteobacteria</taxon>
        <taxon>Sphingomonadales</taxon>
        <taxon>Sphingosinicellaceae</taxon>
        <taxon>Sphingoaurantiacus</taxon>
    </lineage>
</organism>
<dbReference type="InterPro" id="IPR029058">
    <property type="entry name" value="AB_hydrolase_fold"/>
</dbReference>
<dbReference type="GO" id="GO:0016787">
    <property type="term" value="F:hydrolase activity"/>
    <property type="evidence" value="ECO:0007669"/>
    <property type="project" value="UniProtKB-KW"/>
</dbReference>
<evidence type="ECO:0000313" key="3">
    <source>
        <dbReference type="Proteomes" id="UP001595615"/>
    </source>
</evidence>
<gene>
    <name evidence="2" type="ORF">ACFOMD_17775</name>
</gene>
<dbReference type="RefSeq" id="WP_380863982.1">
    <property type="nucleotide sequence ID" value="NZ_JBHRXV010000015.1"/>
</dbReference>
<protein>
    <submittedName>
        <fullName evidence="2">Dienelactone hydrolase family protein</fullName>
        <ecNumber evidence="2">3.1.-.-</ecNumber>
    </submittedName>
</protein>
<dbReference type="SUPFAM" id="SSF53474">
    <property type="entry name" value="alpha/beta-Hydrolases"/>
    <property type="match status" value="1"/>
</dbReference>
<keyword evidence="3" id="KW-1185">Reference proteome</keyword>
<evidence type="ECO:0000313" key="2">
    <source>
        <dbReference type="EMBL" id="MFC3714422.1"/>
    </source>
</evidence>
<comment type="caution">
    <text evidence="2">The sequence shown here is derived from an EMBL/GenBank/DDBJ whole genome shotgun (WGS) entry which is preliminary data.</text>
</comment>
<feature type="domain" description="Dienelactone hydrolase" evidence="1">
    <location>
        <begin position="16"/>
        <end position="228"/>
    </location>
</feature>
<keyword evidence="2" id="KW-0378">Hydrolase</keyword>